<feature type="region of interest" description="Disordered" evidence="1">
    <location>
        <begin position="560"/>
        <end position="606"/>
    </location>
</feature>
<name>A0ABN9PQ55_9DINO</name>
<protein>
    <recommendedName>
        <fullName evidence="4">SWIM-type domain-containing protein</fullName>
    </recommendedName>
</protein>
<dbReference type="EMBL" id="CAUYUJ010001292">
    <property type="protein sequence ID" value="CAK0795236.1"/>
    <property type="molecule type" value="Genomic_DNA"/>
</dbReference>
<proteinExistence type="predicted"/>
<feature type="non-terminal residue" evidence="2">
    <location>
        <position position="1"/>
    </location>
</feature>
<reference evidence="2" key="1">
    <citation type="submission" date="2023-10" db="EMBL/GenBank/DDBJ databases">
        <authorList>
            <person name="Chen Y."/>
            <person name="Shah S."/>
            <person name="Dougan E. K."/>
            <person name="Thang M."/>
            <person name="Chan C."/>
        </authorList>
    </citation>
    <scope>NUCLEOTIDE SEQUENCE [LARGE SCALE GENOMIC DNA]</scope>
</reference>
<evidence type="ECO:0008006" key="4">
    <source>
        <dbReference type="Google" id="ProtNLM"/>
    </source>
</evidence>
<evidence type="ECO:0000313" key="2">
    <source>
        <dbReference type="EMBL" id="CAK0795236.1"/>
    </source>
</evidence>
<dbReference type="Proteomes" id="UP001189429">
    <property type="component" value="Unassembled WGS sequence"/>
</dbReference>
<sequence length="1394" mass="153409">DRTTMLPDCGPDRLQSDTAKLLDVHTAKRREGVHAAQKAVAQFFLTLPQWMHGFGKPETLQTIGRRFHGFVQSVLKDKVNSTAAMAVRQYLGNCVFYPFVVLLEATAKATALPAVFLQDCAGAVMMSAVNKECEVHMGRYNMQKPLAVDMPMECMIEAMGDVGGQCTVGAQADRYQYQQGGTNASAVDRFRFCDGYLAIVCSKTSRILAPGQAKGPPVDEGKYIDITKFLDAAHGAEFSHQNMRQREVFAKQAAKKHKHPHDAATPPAGVHMKKTNMHVILMQQEVIFMDWWCPVGAPQRCMLSFAAVAGRAQMMHKNFHLDLTVPFLTQLYSLLLRSVGPKVVGKLDHFKIQCSDAQDKVVEDVDEILQMFKNEMPISRKCMKEGLPKGMYWLGTMLMSNHLLEQLCPAVFGNFAMDPECAERLNGKVPKVSTSISDGAFVASVNAVCHKYLYGLAVLAVSVEEKVWLGRRAEPEGMSEQTRLLVRALRATPNSSITLALRVAQRVLTGLQEMGFGVLGTMEDGSWFLRKYDLSSLGASHTFLRDHRIPAWLFGEPTNGHPADCREAPRKDGAVETAAAAREQKDSKPAANIGETGAGKCAAAAPEAPRRSSVAKLISREAGAPAVPPPPASIEPPVLMMVEGHPRVLLPRDRPATTKEARDRVCGAMQVLGATAEVKDVKPIDTSRCVRAKATCRGTRDVACPVIWNVERFAHAANPCERILDELRLTARGPVGAADYTYYKFPEAGLDAHAELLVQVREHSHSADADANSGNIWSPDVEVAAQRWMREVAKPSRQGLQTYLVSQKFQNLPHIDRIGGWLKRFQLKLKAEKTKGGEDVDKAAGAGMLNFAEAKTLEEWRNPKKIAPTTLQIRIPPVPTMAGRLCICFSCDKMVEVLTRYGDFALHLGVDVKQGAMSGQAGAATISLQAKDKLRGTTFTKGDGAVQGRVQGRACTTHGVPLLQAIFNTEEAQNSIDFFRCLGIVRDSAIRDRSLRDRVVAVHSDVAPGIEAARKVVFPKSQPAKDQFHFAQHTGLKTTASGTLAKKMKHRRPAGQTGSYELTNLGWTVATLNALRRIPTLDCASTLYEGFLARLEHEFDEQEAAAYLGPKSRGPQKYTIRATARGMREEYDLRCYNEDESTTMLFCPNWSGTGVLTAGYEGSQTMLKEVAVLAAKYSPLRILQQMQYLYDTSFGKWYLWDEGPDDKMQLRPPASDPAYLNGASLIAAGRSHAQALWEASQTETVHAVVLEGAGKAPKHFDINVMQVVAVVMNVKTKLVVEDTEHGAGALFSSGLELQHRLEAAGVLTQCSRPSNRRRKYLGTQVGRVNAVFNDIAYVILSSDTRIFRACARSAACTCKWLRRHAGCEHVEYASMLALRLQKQPKYPNPQELPR</sequence>
<evidence type="ECO:0000256" key="1">
    <source>
        <dbReference type="SAM" id="MobiDB-lite"/>
    </source>
</evidence>
<organism evidence="2 3">
    <name type="scientific">Prorocentrum cordatum</name>
    <dbReference type="NCBI Taxonomy" id="2364126"/>
    <lineage>
        <taxon>Eukaryota</taxon>
        <taxon>Sar</taxon>
        <taxon>Alveolata</taxon>
        <taxon>Dinophyceae</taxon>
        <taxon>Prorocentrales</taxon>
        <taxon>Prorocentraceae</taxon>
        <taxon>Prorocentrum</taxon>
    </lineage>
</organism>
<gene>
    <name evidence="2" type="ORF">PCOR1329_LOCUS4957</name>
</gene>
<accession>A0ABN9PQ55</accession>
<feature type="compositionally biased region" description="Basic and acidic residues" evidence="1">
    <location>
        <begin position="563"/>
        <end position="574"/>
    </location>
</feature>
<keyword evidence="3" id="KW-1185">Reference proteome</keyword>
<feature type="non-terminal residue" evidence="2">
    <location>
        <position position="1394"/>
    </location>
</feature>
<comment type="caution">
    <text evidence="2">The sequence shown here is derived from an EMBL/GenBank/DDBJ whole genome shotgun (WGS) entry which is preliminary data.</text>
</comment>
<evidence type="ECO:0000313" key="3">
    <source>
        <dbReference type="Proteomes" id="UP001189429"/>
    </source>
</evidence>